<keyword evidence="1" id="KW-0472">Membrane</keyword>
<organism evidence="2 3">
    <name type="scientific">Pontibacter chinhatensis</name>
    <dbReference type="NCBI Taxonomy" id="1436961"/>
    <lineage>
        <taxon>Bacteria</taxon>
        <taxon>Pseudomonadati</taxon>
        <taxon>Bacteroidota</taxon>
        <taxon>Cytophagia</taxon>
        <taxon>Cytophagales</taxon>
        <taxon>Hymenobacteraceae</taxon>
        <taxon>Pontibacter</taxon>
    </lineage>
</organism>
<keyword evidence="1" id="KW-0812">Transmembrane</keyword>
<dbReference type="GO" id="GO:0016829">
    <property type="term" value="F:lyase activity"/>
    <property type="evidence" value="ECO:0007669"/>
    <property type="project" value="UniProtKB-KW"/>
</dbReference>
<feature type="transmembrane region" description="Helical" evidence="1">
    <location>
        <begin position="7"/>
        <end position="25"/>
    </location>
</feature>
<keyword evidence="1" id="KW-1133">Transmembrane helix</keyword>
<evidence type="ECO:0000313" key="2">
    <source>
        <dbReference type="EMBL" id="SFF97166.1"/>
    </source>
</evidence>
<evidence type="ECO:0000313" key="3">
    <source>
        <dbReference type="Proteomes" id="UP000198724"/>
    </source>
</evidence>
<dbReference type="Gene3D" id="2.60.120.200">
    <property type="match status" value="1"/>
</dbReference>
<dbReference type="InterPro" id="IPR025975">
    <property type="entry name" value="Polysacc_lyase"/>
</dbReference>
<protein>
    <submittedName>
        <fullName evidence="2">Polysaccharide lyase</fullName>
    </submittedName>
</protein>
<dbReference type="AlphaFoldDB" id="A0A1I2N6N5"/>
<keyword evidence="3" id="KW-1185">Reference proteome</keyword>
<sequence length="258" mass="29678">MVAKLQLILYSFFIYGALGLFMALADYGNPELLVEETFEGESYFQGAKLQAATAYGFKVVDSPVFEGSKSGRFELRNTDPEASGGTRAEFLFPEETKVREGWYSFAAYFPSGKYKRDSSYDHISQWHQGKGSGSPALLLVTEDDQFKMLIGGEGRKHQRYVLGDLEKDRWHAITIHIIHSAGEDGVVEVWLNEDNALRYEGPTMYAKFGYPRWKVGLYKDDWNHSRTTDTEERVYFIDNVRLATKHRYHRLKSKYGLY</sequence>
<gene>
    <name evidence="2" type="ORF">SAMN05421739_101547</name>
</gene>
<dbReference type="EMBL" id="FOOT01000001">
    <property type="protein sequence ID" value="SFF97166.1"/>
    <property type="molecule type" value="Genomic_DNA"/>
</dbReference>
<evidence type="ECO:0000256" key="1">
    <source>
        <dbReference type="SAM" id="Phobius"/>
    </source>
</evidence>
<dbReference type="Proteomes" id="UP000198724">
    <property type="component" value="Unassembled WGS sequence"/>
</dbReference>
<reference evidence="3" key="1">
    <citation type="submission" date="2016-10" db="EMBL/GenBank/DDBJ databases">
        <authorList>
            <person name="Varghese N."/>
            <person name="Submissions S."/>
        </authorList>
    </citation>
    <scope>NUCLEOTIDE SEQUENCE [LARGE SCALE GENOMIC DNA]</scope>
    <source>
        <strain evidence="3">LP51</strain>
    </source>
</reference>
<keyword evidence="2" id="KW-0456">Lyase</keyword>
<name>A0A1I2N6N5_9BACT</name>
<dbReference type="OrthoDB" id="652886at2"/>
<proteinExistence type="predicted"/>
<dbReference type="Pfam" id="PF14099">
    <property type="entry name" value="Polysacc_lyase"/>
    <property type="match status" value="1"/>
</dbReference>
<accession>A0A1I2N6N5</accession>
<dbReference type="STRING" id="1436961.SAMN05421739_101547"/>